<dbReference type="RefSeq" id="WP_183183696.1">
    <property type="nucleotide sequence ID" value="NZ_BMNP01000004.1"/>
</dbReference>
<feature type="transmembrane region" description="Helical" evidence="1">
    <location>
        <begin position="114"/>
        <end position="135"/>
    </location>
</feature>
<feature type="transmembrane region" description="Helical" evidence="1">
    <location>
        <begin position="69"/>
        <end position="94"/>
    </location>
</feature>
<sequence length="172" mass="19625">MKKRNVLLLVLLAVVALGGVALFMNMGFDGRMHGMMMDGPRHFQSFHGQPGMMGEHRVFRHEMHHGMMAGGWMMFGVFALLFQLAMVAIGWVMWKTAKQSGWKWAGMALMGAGILALLPKVLLIPFVLFVAYVLYKKRQPKTSEPFEPMTMPTTPIHDFLDEWEKNIQKEEK</sequence>
<organism evidence="2 3">
    <name type="scientific">Anoxybacteroides voinovskiense</name>
    <dbReference type="NCBI Taxonomy" id="230470"/>
    <lineage>
        <taxon>Bacteria</taxon>
        <taxon>Bacillati</taxon>
        <taxon>Bacillota</taxon>
        <taxon>Bacilli</taxon>
        <taxon>Bacillales</taxon>
        <taxon>Anoxybacillaceae</taxon>
        <taxon>Anoxybacteroides</taxon>
    </lineage>
</organism>
<dbReference type="Proteomes" id="UP000559598">
    <property type="component" value="Unassembled WGS sequence"/>
</dbReference>
<protein>
    <submittedName>
        <fullName evidence="2">Putative membrane protein</fullName>
    </submittedName>
</protein>
<keyword evidence="1" id="KW-0812">Transmembrane</keyword>
<proteinExistence type="predicted"/>
<comment type="caution">
    <text evidence="2">The sequence shown here is derived from an EMBL/GenBank/DDBJ whole genome shotgun (WGS) entry which is preliminary data.</text>
</comment>
<keyword evidence="1" id="KW-1133">Transmembrane helix</keyword>
<evidence type="ECO:0000313" key="2">
    <source>
        <dbReference type="EMBL" id="MBB4073327.1"/>
    </source>
</evidence>
<evidence type="ECO:0000256" key="1">
    <source>
        <dbReference type="SAM" id="Phobius"/>
    </source>
</evidence>
<dbReference type="EMBL" id="JACIDE010000006">
    <property type="protein sequence ID" value="MBB4073327.1"/>
    <property type="molecule type" value="Genomic_DNA"/>
</dbReference>
<dbReference type="AlphaFoldDB" id="A0A840DST5"/>
<evidence type="ECO:0000313" key="3">
    <source>
        <dbReference type="Proteomes" id="UP000559598"/>
    </source>
</evidence>
<reference evidence="2 3" key="1">
    <citation type="submission" date="2020-08" db="EMBL/GenBank/DDBJ databases">
        <title>Genomic Encyclopedia of Type Strains, Phase IV (KMG-IV): sequencing the most valuable type-strain genomes for metagenomic binning, comparative biology and taxonomic classification.</title>
        <authorList>
            <person name="Goeker M."/>
        </authorList>
    </citation>
    <scope>NUCLEOTIDE SEQUENCE [LARGE SCALE GENOMIC DNA]</scope>
    <source>
        <strain evidence="2 3">DSM 17075</strain>
    </source>
</reference>
<keyword evidence="3" id="KW-1185">Reference proteome</keyword>
<feature type="transmembrane region" description="Helical" evidence="1">
    <location>
        <begin position="6"/>
        <end position="28"/>
    </location>
</feature>
<gene>
    <name evidence="2" type="ORF">GGR02_001089</name>
</gene>
<keyword evidence="1" id="KW-0472">Membrane</keyword>
<name>A0A840DST5_9BACL</name>
<accession>A0A840DST5</accession>